<dbReference type="KEGG" id="mnt:21386667"/>
<evidence type="ECO:0000256" key="2">
    <source>
        <dbReference type="ARBA" id="ARBA00023015"/>
    </source>
</evidence>
<dbReference type="GO" id="GO:0003677">
    <property type="term" value="F:DNA binding"/>
    <property type="evidence" value="ECO:0007669"/>
    <property type="project" value="UniProtKB-KW"/>
</dbReference>
<feature type="region of interest" description="Disordered" evidence="6">
    <location>
        <begin position="262"/>
        <end position="316"/>
    </location>
</feature>
<dbReference type="FunFam" id="4.10.280.10:FF:000053">
    <property type="entry name" value="BHLH transcription factor"/>
    <property type="match status" value="1"/>
</dbReference>
<keyword evidence="3" id="KW-0238">DNA-binding</keyword>
<dbReference type="STRING" id="981085.W9S199"/>
<feature type="domain" description="BHLH" evidence="7">
    <location>
        <begin position="354"/>
        <end position="403"/>
    </location>
</feature>
<dbReference type="GO" id="GO:0046983">
    <property type="term" value="F:protein dimerization activity"/>
    <property type="evidence" value="ECO:0007669"/>
    <property type="project" value="InterPro"/>
</dbReference>
<dbReference type="Pfam" id="PF00010">
    <property type="entry name" value="HLH"/>
    <property type="match status" value="1"/>
</dbReference>
<evidence type="ECO:0000313" key="8">
    <source>
        <dbReference type="EMBL" id="EXC07679.1"/>
    </source>
</evidence>
<evidence type="ECO:0000256" key="5">
    <source>
        <dbReference type="ARBA" id="ARBA00023242"/>
    </source>
</evidence>
<dbReference type="EMBL" id="KE345588">
    <property type="protein sequence ID" value="EXC07679.1"/>
    <property type="molecule type" value="Genomic_DNA"/>
</dbReference>
<dbReference type="GO" id="GO:0005634">
    <property type="term" value="C:nucleus"/>
    <property type="evidence" value="ECO:0007669"/>
    <property type="project" value="UniProtKB-SubCell"/>
</dbReference>
<dbReference type="InterPro" id="IPR045843">
    <property type="entry name" value="IND-like"/>
</dbReference>
<evidence type="ECO:0000259" key="7">
    <source>
        <dbReference type="PROSITE" id="PS50888"/>
    </source>
</evidence>
<reference evidence="9" key="1">
    <citation type="submission" date="2013-01" db="EMBL/GenBank/DDBJ databases">
        <title>Draft Genome Sequence of a Mulberry Tree, Morus notabilis C.K. Schneid.</title>
        <authorList>
            <person name="He N."/>
            <person name="Zhao S."/>
        </authorList>
    </citation>
    <scope>NUCLEOTIDE SEQUENCE</scope>
</reference>
<dbReference type="GO" id="GO:0003700">
    <property type="term" value="F:DNA-binding transcription factor activity"/>
    <property type="evidence" value="ECO:0007669"/>
    <property type="project" value="InterPro"/>
</dbReference>
<dbReference type="OrthoDB" id="1193253at2759"/>
<keyword evidence="4" id="KW-0804">Transcription</keyword>
<evidence type="ECO:0000256" key="1">
    <source>
        <dbReference type="ARBA" id="ARBA00004123"/>
    </source>
</evidence>
<dbReference type="eggNOG" id="ENOG502QR69">
    <property type="taxonomic scope" value="Eukaryota"/>
</dbReference>
<dbReference type="InterPro" id="IPR011598">
    <property type="entry name" value="bHLH_dom"/>
</dbReference>
<keyword evidence="9" id="KW-1185">Reference proteome</keyword>
<gene>
    <name evidence="8" type="ORF">L484_003123</name>
</gene>
<feature type="compositionally biased region" description="Polar residues" evidence="6">
    <location>
        <begin position="290"/>
        <end position="302"/>
    </location>
</feature>
<keyword evidence="2" id="KW-0805">Transcription regulation</keyword>
<dbReference type="PANTHER" id="PTHR45914:SF12">
    <property type="entry name" value="TRANSCRIPTION FACTOR BHLH87"/>
    <property type="match status" value="1"/>
</dbReference>
<evidence type="ECO:0000256" key="4">
    <source>
        <dbReference type="ARBA" id="ARBA00023163"/>
    </source>
</evidence>
<organism evidence="8 9">
    <name type="scientific">Morus notabilis</name>
    <dbReference type="NCBI Taxonomy" id="981085"/>
    <lineage>
        <taxon>Eukaryota</taxon>
        <taxon>Viridiplantae</taxon>
        <taxon>Streptophyta</taxon>
        <taxon>Embryophyta</taxon>
        <taxon>Tracheophyta</taxon>
        <taxon>Spermatophyta</taxon>
        <taxon>Magnoliopsida</taxon>
        <taxon>eudicotyledons</taxon>
        <taxon>Gunneridae</taxon>
        <taxon>Pentapetalae</taxon>
        <taxon>rosids</taxon>
        <taxon>fabids</taxon>
        <taxon>Rosales</taxon>
        <taxon>Moraceae</taxon>
        <taxon>Moreae</taxon>
        <taxon>Morus</taxon>
    </lineage>
</organism>
<dbReference type="InterPro" id="IPR036638">
    <property type="entry name" value="HLH_DNA-bd_sf"/>
</dbReference>
<dbReference type="Gene3D" id="4.10.280.10">
    <property type="entry name" value="Helix-loop-helix DNA-binding domain"/>
    <property type="match status" value="1"/>
</dbReference>
<name>W9S199_9ROSA</name>
<dbReference type="PROSITE" id="PS50888">
    <property type="entry name" value="BHLH"/>
    <property type="match status" value="1"/>
</dbReference>
<dbReference type="PANTHER" id="PTHR45914">
    <property type="entry name" value="TRANSCRIPTION FACTOR HEC3-RELATED"/>
    <property type="match status" value="1"/>
</dbReference>
<sequence length="469" mass="51161">MEGDLYSTAQAVTNTSSPLWGNQNQRDIDESFFMSSSRSELQKAAHNHSIPSNAVSVDVISNLSFSSQRQESTISLAAKSGSAATTTWPGHEALTSELISSCPPNSCLVSRPNYVMMSPFSGLMTDYGNNNIVQSSQVVNGKAPVQTTCSLESLDCLLSATNSNTDTTSVEDDDGISMIFSDCRNLWNTNIVAAASGAVSSGESENNVVVSRNNKEAYNRAASNINNEVDESIATVFYTSKCSTKRSSSYFNLLHTDTINNSSPSSEGGFKLITENIPKPKKARSEKQRQVLSSSNINFQQPSNNSSMSSSVEHEPDPEAIAQMKEMMYRAAAFRPVNLGLEIVEKPKRKNVKISNDPQTVAARERRERISERIRVLQRLVPGGSKMDTASMLDEAANYLKFLRSQVKALETLGQKIDSMNCPPTNIAFSFNPSFPMQTTTTTTTTNHVPSAVVVPPLQNPTHAHHYQS</sequence>
<proteinExistence type="predicted"/>
<dbReference type="AlphaFoldDB" id="W9S199"/>
<evidence type="ECO:0000313" key="9">
    <source>
        <dbReference type="Proteomes" id="UP000030645"/>
    </source>
</evidence>
<accession>W9S199</accession>
<evidence type="ECO:0000256" key="6">
    <source>
        <dbReference type="SAM" id="MobiDB-lite"/>
    </source>
</evidence>
<keyword evidence="5" id="KW-0539">Nucleus</keyword>
<evidence type="ECO:0000256" key="3">
    <source>
        <dbReference type="ARBA" id="ARBA00023125"/>
    </source>
</evidence>
<dbReference type="SMART" id="SM00353">
    <property type="entry name" value="HLH"/>
    <property type="match status" value="1"/>
</dbReference>
<dbReference type="SUPFAM" id="SSF47459">
    <property type="entry name" value="HLH, helix-loop-helix DNA-binding domain"/>
    <property type="match status" value="1"/>
</dbReference>
<comment type="subcellular location">
    <subcellularLocation>
        <location evidence="1">Nucleus</location>
    </subcellularLocation>
</comment>
<protein>
    <recommendedName>
        <fullName evidence="7">BHLH domain-containing protein</fullName>
    </recommendedName>
</protein>
<dbReference type="Proteomes" id="UP000030645">
    <property type="component" value="Unassembled WGS sequence"/>
</dbReference>